<dbReference type="AlphaFoldDB" id="A0A6A5S7M4"/>
<evidence type="ECO:0000313" key="3">
    <source>
        <dbReference type="Proteomes" id="UP000800038"/>
    </source>
</evidence>
<evidence type="ECO:0000256" key="1">
    <source>
        <dbReference type="SAM" id="MobiDB-lite"/>
    </source>
</evidence>
<feature type="region of interest" description="Disordered" evidence="1">
    <location>
        <begin position="39"/>
        <end position="76"/>
    </location>
</feature>
<proteinExistence type="predicted"/>
<evidence type="ECO:0000313" key="2">
    <source>
        <dbReference type="EMBL" id="KAF1934476.1"/>
    </source>
</evidence>
<dbReference type="EMBL" id="ML976598">
    <property type="protein sequence ID" value="KAF1934476.1"/>
    <property type="molecule type" value="Genomic_DNA"/>
</dbReference>
<gene>
    <name evidence="2" type="ORF">EJ02DRAFT_494131</name>
</gene>
<feature type="compositionally biased region" description="Low complexity" evidence="1">
    <location>
        <begin position="39"/>
        <end position="63"/>
    </location>
</feature>
<dbReference type="Proteomes" id="UP000800038">
    <property type="component" value="Unassembled WGS sequence"/>
</dbReference>
<keyword evidence="3" id="KW-1185">Reference proteome</keyword>
<name>A0A6A5S7M4_9PLEO</name>
<sequence>MDFDQQSKAYKLQQNSQRTVPATIQQQQPAIPLAGTQALQLQPQQQPQQQQLQLQSQPQRPLQGKQQGDQQDEHCG</sequence>
<organism evidence="2 3">
    <name type="scientific">Clathrospora elynae</name>
    <dbReference type="NCBI Taxonomy" id="706981"/>
    <lineage>
        <taxon>Eukaryota</taxon>
        <taxon>Fungi</taxon>
        <taxon>Dikarya</taxon>
        <taxon>Ascomycota</taxon>
        <taxon>Pezizomycotina</taxon>
        <taxon>Dothideomycetes</taxon>
        <taxon>Pleosporomycetidae</taxon>
        <taxon>Pleosporales</taxon>
        <taxon>Diademaceae</taxon>
        <taxon>Clathrospora</taxon>
    </lineage>
</organism>
<protein>
    <submittedName>
        <fullName evidence="2">Uncharacterized protein</fullName>
    </submittedName>
</protein>
<accession>A0A6A5S7M4</accession>
<reference evidence="2" key="1">
    <citation type="journal article" date="2020" name="Stud. Mycol.">
        <title>101 Dothideomycetes genomes: a test case for predicting lifestyles and emergence of pathogens.</title>
        <authorList>
            <person name="Haridas S."/>
            <person name="Albert R."/>
            <person name="Binder M."/>
            <person name="Bloem J."/>
            <person name="Labutti K."/>
            <person name="Salamov A."/>
            <person name="Andreopoulos B."/>
            <person name="Baker S."/>
            <person name="Barry K."/>
            <person name="Bills G."/>
            <person name="Bluhm B."/>
            <person name="Cannon C."/>
            <person name="Castanera R."/>
            <person name="Culley D."/>
            <person name="Daum C."/>
            <person name="Ezra D."/>
            <person name="Gonzalez J."/>
            <person name="Henrissat B."/>
            <person name="Kuo A."/>
            <person name="Liang C."/>
            <person name="Lipzen A."/>
            <person name="Lutzoni F."/>
            <person name="Magnuson J."/>
            <person name="Mondo S."/>
            <person name="Nolan M."/>
            <person name="Ohm R."/>
            <person name="Pangilinan J."/>
            <person name="Park H.-J."/>
            <person name="Ramirez L."/>
            <person name="Alfaro M."/>
            <person name="Sun H."/>
            <person name="Tritt A."/>
            <person name="Yoshinaga Y."/>
            <person name="Zwiers L.-H."/>
            <person name="Turgeon B."/>
            <person name="Goodwin S."/>
            <person name="Spatafora J."/>
            <person name="Crous P."/>
            <person name="Grigoriev I."/>
        </authorList>
    </citation>
    <scope>NUCLEOTIDE SEQUENCE</scope>
    <source>
        <strain evidence="2">CBS 161.51</strain>
    </source>
</reference>
<feature type="non-terminal residue" evidence="2">
    <location>
        <position position="76"/>
    </location>
</feature>
<feature type="region of interest" description="Disordered" evidence="1">
    <location>
        <begin position="1"/>
        <end position="24"/>
    </location>
</feature>